<protein>
    <submittedName>
        <fullName evidence="1">Uncharacterized protein</fullName>
    </submittedName>
</protein>
<dbReference type="AlphaFoldDB" id="A0A0E9RA39"/>
<proteinExistence type="predicted"/>
<dbReference type="EMBL" id="GBXM01082561">
    <property type="protein sequence ID" value="JAH26016.1"/>
    <property type="molecule type" value="Transcribed_RNA"/>
</dbReference>
<reference evidence="1" key="2">
    <citation type="journal article" date="2015" name="Fish Shellfish Immunol.">
        <title>Early steps in the European eel (Anguilla anguilla)-Vibrio vulnificus interaction in the gills: Role of the RtxA13 toxin.</title>
        <authorList>
            <person name="Callol A."/>
            <person name="Pajuelo D."/>
            <person name="Ebbesson L."/>
            <person name="Teles M."/>
            <person name="MacKenzie S."/>
            <person name="Amaro C."/>
        </authorList>
    </citation>
    <scope>NUCLEOTIDE SEQUENCE</scope>
</reference>
<sequence>MKYSLAIVLTRCQTNTHTYILDNSIYTTYEPCFHREKGCYLGSLPSIATYMDILIK</sequence>
<name>A0A0E9RA39_ANGAN</name>
<evidence type="ECO:0000313" key="1">
    <source>
        <dbReference type="EMBL" id="JAH26016.1"/>
    </source>
</evidence>
<organism evidence="1">
    <name type="scientific">Anguilla anguilla</name>
    <name type="common">European freshwater eel</name>
    <name type="synonym">Muraena anguilla</name>
    <dbReference type="NCBI Taxonomy" id="7936"/>
    <lineage>
        <taxon>Eukaryota</taxon>
        <taxon>Metazoa</taxon>
        <taxon>Chordata</taxon>
        <taxon>Craniata</taxon>
        <taxon>Vertebrata</taxon>
        <taxon>Euteleostomi</taxon>
        <taxon>Actinopterygii</taxon>
        <taxon>Neopterygii</taxon>
        <taxon>Teleostei</taxon>
        <taxon>Anguilliformes</taxon>
        <taxon>Anguillidae</taxon>
        <taxon>Anguilla</taxon>
    </lineage>
</organism>
<reference evidence="1" key="1">
    <citation type="submission" date="2014-11" db="EMBL/GenBank/DDBJ databases">
        <authorList>
            <person name="Amaro Gonzalez C."/>
        </authorList>
    </citation>
    <scope>NUCLEOTIDE SEQUENCE</scope>
</reference>
<accession>A0A0E9RA39</accession>